<dbReference type="GO" id="GO:0016874">
    <property type="term" value="F:ligase activity"/>
    <property type="evidence" value="ECO:0007669"/>
    <property type="project" value="UniProtKB-KW"/>
</dbReference>
<protein>
    <submittedName>
        <fullName evidence="1">2'-5' RNA ligase</fullName>
    </submittedName>
</protein>
<organism evidence="1 2">
    <name type="scientific">Luteibacter jiangsuensis</name>
    <dbReference type="NCBI Taxonomy" id="637577"/>
    <lineage>
        <taxon>Bacteria</taxon>
        <taxon>Pseudomonadati</taxon>
        <taxon>Pseudomonadota</taxon>
        <taxon>Gammaproteobacteria</taxon>
        <taxon>Lysobacterales</taxon>
        <taxon>Rhodanobacteraceae</taxon>
        <taxon>Luteibacter</taxon>
    </lineage>
</organism>
<dbReference type="Gene3D" id="3.90.1140.10">
    <property type="entry name" value="Cyclic phosphodiesterase"/>
    <property type="match status" value="1"/>
</dbReference>
<dbReference type="EMBL" id="JAUSSK010000001">
    <property type="protein sequence ID" value="MDQ0008576.1"/>
    <property type="molecule type" value="Genomic_DNA"/>
</dbReference>
<dbReference type="Pfam" id="PF13563">
    <property type="entry name" value="2_5_RNA_ligase2"/>
    <property type="match status" value="1"/>
</dbReference>
<comment type="caution">
    <text evidence="1">The sequence shown here is derived from an EMBL/GenBank/DDBJ whole genome shotgun (WGS) entry which is preliminary data.</text>
</comment>
<evidence type="ECO:0000313" key="1">
    <source>
        <dbReference type="EMBL" id="MDQ0008576.1"/>
    </source>
</evidence>
<reference evidence="1 2" key="1">
    <citation type="submission" date="2023-07" db="EMBL/GenBank/DDBJ databases">
        <title>Sorghum-associated microbial communities from plants grown in Nebraska, USA.</title>
        <authorList>
            <person name="Schachtman D."/>
        </authorList>
    </citation>
    <scope>NUCLEOTIDE SEQUENCE [LARGE SCALE GENOMIC DNA]</scope>
    <source>
        <strain evidence="1 2">CC60</strain>
    </source>
</reference>
<dbReference type="Proteomes" id="UP001237737">
    <property type="component" value="Unassembled WGS sequence"/>
</dbReference>
<sequence>MSRTLLALMVPEAEPLVGDLRARLDPAAQRGLGAHITLVYPFVDSDAIDAGTVERLRAVARACDPPSFRLDSVRTFPSTVWLRPAPGGAIVALAASLEAAFPERPRDDRAFPDYVPHLSVARNVRGDRPVIVTTLEDRLHASGPIHCTCRDVHVMERAARAWRSLLSIPLGQP</sequence>
<keyword evidence="1" id="KW-0436">Ligase</keyword>
<dbReference type="InterPro" id="IPR009097">
    <property type="entry name" value="Cyclic_Pdiesterase"/>
</dbReference>
<name>A0ABT9SUB4_9GAMM</name>
<keyword evidence="2" id="KW-1185">Reference proteome</keyword>
<accession>A0ABT9SUB4</accession>
<dbReference type="RefSeq" id="WP_306847370.1">
    <property type="nucleotide sequence ID" value="NZ_JAUSSK010000001.1"/>
</dbReference>
<evidence type="ECO:0000313" key="2">
    <source>
        <dbReference type="Proteomes" id="UP001237737"/>
    </source>
</evidence>
<gene>
    <name evidence="1" type="ORF">J2T07_000735</name>
</gene>
<proteinExistence type="predicted"/>
<dbReference type="SUPFAM" id="SSF55144">
    <property type="entry name" value="LigT-like"/>
    <property type="match status" value="1"/>
</dbReference>